<accession>A0ABW8D2G7</accession>
<gene>
    <name evidence="1" type="ORF">ACIGW0_32405</name>
</gene>
<name>A0ABW8D2G7_STRBI</name>
<dbReference type="Proteomes" id="UP001614391">
    <property type="component" value="Unassembled WGS sequence"/>
</dbReference>
<organism evidence="1 2">
    <name type="scientific">Streptomyces bikiniensis</name>
    <dbReference type="NCBI Taxonomy" id="1896"/>
    <lineage>
        <taxon>Bacteria</taxon>
        <taxon>Bacillati</taxon>
        <taxon>Actinomycetota</taxon>
        <taxon>Actinomycetes</taxon>
        <taxon>Kitasatosporales</taxon>
        <taxon>Streptomycetaceae</taxon>
        <taxon>Streptomyces</taxon>
    </lineage>
</organism>
<evidence type="ECO:0008006" key="3">
    <source>
        <dbReference type="Google" id="ProtNLM"/>
    </source>
</evidence>
<comment type="caution">
    <text evidence="1">The sequence shown here is derived from an EMBL/GenBank/DDBJ whole genome shotgun (WGS) entry which is preliminary data.</text>
</comment>
<evidence type="ECO:0000313" key="1">
    <source>
        <dbReference type="EMBL" id="MFI9124044.1"/>
    </source>
</evidence>
<reference evidence="1 2" key="1">
    <citation type="submission" date="2024-10" db="EMBL/GenBank/DDBJ databases">
        <title>The Natural Products Discovery Center: Release of the First 8490 Sequenced Strains for Exploring Actinobacteria Biosynthetic Diversity.</title>
        <authorList>
            <person name="Kalkreuter E."/>
            <person name="Kautsar S.A."/>
            <person name="Yang D."/>
            <person name="Bader C.D."/>
            <person name="Teijaro C.N."/>
            <person name="Fluegel L."/>
            <person name="Davis C.M."/>
            <person name="Simpson J.R."/>
            <person name="Lauterbach L."/>
            <person name="Steele A.D."/>
            <person name="Gui C."/>
            <person name="Meng S."/>
            <person name="Li G."/>
            <person name="Viehrig K."/>
            <person name="Ye F."/>
            <person name="Su P."/>
            <person name="Kiefer A.F."/>
            <person name="Nichols A."/>
            <person name="Cepeda A.J."/>
            <person name="Yan W."/>
            <person name="Fan B."/>
            <person name="Jiang Y."/>
            <person name="Adhikari A."/>
            <person name="Zheng C.-J."/>
            <person name="Schuster L."/>
            <person name="Cowan T.M."/>
            <person name="Smanski M.J."/>
            <person name="Chevrette M.G."/>
            <person name="De Carvalho L.P.S."/>
            <person name="Shen B."/>
        </authorList>
    </citation>
    <scope>NUCLEOTIDE SEQUENCE [LARGE SCALE GENOMIC DNA]</scope>
    <source>
        <strain evidence="1 2">NPDC053346</strain>
    </source>
</reference>
<dbReference type="RefSeq" id="WP_399622091.1">
    <property type="nucleotide sequence ID" value="NZ_JBITYT010000027.1"/>
</dbReference>
<dbReference type="EMBL" id="JBITYT010000027">
    <property type="protein sequence ID" value="MFI9124044.1"/>
    <property type="molecule type" value="Genomic_DNA"/>
</dbReference>
<evidence type="ECO:0000313" key="2">
    <source>
        <dbReference type="Proteomes" id="UP001614391"/>
    </source>
</evidence>
<keyword evidence="2" id="KW-1185">Reference proteome</keyword>
<protein>
    <recommendedName>
        <fullName evidence="3">Acetyltransferase</fullName>
    </recommendedName>
</protein>
<proteinExistence type="predicted"/>
<sequence length="69" mass="7323">MPTGPRHCTNAHEATAPLVAAYAKVDASAGDAKVRQVYEAWGYEAIGTSRPSPESPVLTAMIRPVRTVT</sequence>